<dbReference type="SMART" id="SM00367">
    <property type="entry name" value="LRR_CC"/>
    <property type="match status" value="5"/>
</dbReference>
<name>A0A1G2I0F5_9BACT</name>
<dbReference type="GO" id="GO:0031267">
    <property type="term" value="F:small GTPase binding"/>
    <property type="evidence" value="ECO:0007669"/>
    <property type="project" value="TreeGrafter"/>
</dbReference>
<dbReference type="SUPFAM" id="SSF52047">
    <property type="entry name" value="RNI-like"/>
    <property type="match status" value="1"/>
</dbReference>
<dbReference type="PANTHER" id="PTHR24113">
    <property type="entry name" value="RAN GTPASE-ACTIVATING PROTEIN 1"/>
    <property type="match status" value="1"/>
</dbReference>
<dbReference type="NCBIfam" id="TIGR02996">
    <property type="entry name" value="rpt_mate_G_obs"/>
    <property type="match status" value="1"/>
</dbReference>
<evidence type="ECO:0008006" key="6">
    <source>
        <dbReference type="Google" id="ProtNLM"/>
    </source>
</evidence>
<evidence type="ECO:0000256" key="3">
    <source>
        <dbReference type="ARBA" id="ARBA00022737"/>
    </source>
</evidence>
<dbReference type="InterPro" id="IPR001611">
    <property type="entry name" value="Leu-rich_rpt"/>
</dbReference>
<evidence type="ECO:0000256" key="2">
    <source>
        <dbReference type="ARBA" id="ARBA00022614"/>
    </source>
</evidence>
<proteinExistence type="predicted"/>
<dbReference type="SMART" id="SM00368">
    <property type="entry name" value="LRR_RI"/>
    <property type="match status" value="7"/>
</dbReference>
<dbReference type="GO" id="GO:0006913">
    <property type="term" value="P:nucleocytoplasmic transport"/>
    <property type="evidence" value="ECO:0007669"/>
    <property type="project" value="TreeGrafter"/>
</dbReference>
<accession>A0A1G2I0F5</accession>
<reference evidence="4 5" key="1">
    <citation type="journal article" date="2016" name="Nat. Commun.">
        <title>Thousands of microbial genomes shed light on interconnected biogeochemical processes in an aquifer system.</title>
        <authorList>
            <person name="Anantharaman K."/>
            <person name="Brown C.T."/>
            <person name="Hug L.A."/>
            <person name="Sharon I."/>
            <person name="Castelle C.J."/>
            <person name="Probst A.J."/>
            <person name="Thomas B.C."/>
            <person name="Singh A."/>
            <person name="Wilkins M.J."/>
            <person name="Karaoz U."/>
            <person name="Brodie E.L."/>
            <person name="Williams K.H."/>
            <person name="Hubbard S.S."/>
            <person name="Banfield J.F."/>
        </authorList>
    </citation>
    <scope>NUCLEOTIDE SEQUENCE [LARGE SCALE GENOMIC DNA]</scope>
</reference>
<dbReference type="SMART" id="SM00365">
    <property type="entry name" value="LRR_SD22"/>
    <property type="match status" value="4"/>
</dbReference>
<dbReference type="InterPro" id="IPR014338">
    <property type="entry name" value="CHP02996_rpt-companion-dom"/>
</dbReference>
<keyword evidence="1" id="KW-0343">GTPase activation</keyword>
<sequence>MSEILNSEDEPSELNVPEKEGDAFIDAIAKNPDDMAPRLMCADWLQEQGYADVGEFMRIQIELSDLQSDQDHREKNRQRISALRRRERKLTKAANDFWQERLSRFGVTAIQFKGGMPESVGLRVPDFVEHGQEVFSIAPVSDLRIGICPDADVLQEALAETRQRQLEQLRRLSMVNAHDGGAGVVARCRHLKNLTSLGLHQGILTEAGIREIASSKYLKKLTGLELGGNNLGSGGAEVLARAAAFKNLKNLSIWGNRIGNLGARALASSKILRNLTSLNVGSNEIGIEGIEALSNSRTLKELTIMDISGNEIGLDGVRVLLEGLMIERLTELNMSSNPIRPEVAHLIAQSEKLHKLEKLNIGEALVMGGTGVLELANSTCFGNLTELDMRRVCTILGPKEMGAIANSANFRSVNRLVLKNNSIRVEGIAEFLKSFNLPNLEELDLSDNFIGPEGAKLLAKSKALKNLKLLYLTMSGIGPEGLAALKLHLPECEVIV</sequence>
<dbReference type="InterPro" id="IPR006553">
    <property type="entry name" value="Leu-rich_rpt_Cys-con_subtyp"/>
</dbReference>
<dbReference type="InterPro" id="IPR027038">
    <property type="entry name" value="RanGap"/>
</dbReference>
<evidence type="ECO:0000256" key="1">
    <source>
        <dbReference type="ARBA" id="ARBA00022468"/>
    </source>
</evidence>
<organism evidence="4 5">
    <name type="scientific">Candidatus Staskawiczbacteria bacterium RIFCSPHIGHO2_02_FULL_42_22</name>
    <dbReference type="NCBI Taxonomy" id="1802207"/>
    <lineage>
        <taxon>Bacteria</taxon>
        <taxon>Candidatus Staskawicziibacteriota</taxon>
    </lineage>
</organism>
<dbReference type="STRING" id="1802207.A3D44_01360"/>
<dbReference type="Gene3D" id="3.80.10.10">
    <property type="entry name" value="Ribonuclease Inhibitor"/>
    <property type="match status" value="2"/>
</dbReference>
<protein>
    <recommendedName>
        <fullName evidence="6">TIGR02996 domain-containing protein</fullName>
    </recommendedName>
</protein>
<keyword evidence="3" id="KW-0677">Repeat</keyword>
<keyword evidence="2" id="KW-0433">Leucine-rich repeat</keyword>
<dbReference type="PANTHER" id="PTHR24113:SF12">
    <property type="entry name" value="RAN GTPASE-ACTIVATING PROTEIN 1"/>
    <property type="match status" value="1"/>
</dbReference>
<comment type="caution">
    <text evidence="4">The sequence shown here is derived from an EMBL/GenBank/DDBJ whole genome shotgun (WGS) entry which is preliminary data.</text>
</comment>
<dbReference type="AlphaFoldDB" id="A0A1G2I0F5"/>
<dbReference type="InterPro" id="IPR032675">
    <property type="entry name" value="LRR_dom_sf"/>
</dbReference>
<dbReference type="GO" id="GO:0048471">
    <property type="term" value="C:perinuclear region of cytoplasm"/>
    <property type="evidence" value="ECO:0007669"/>
    <property type="project" value="TreeGrafter"/>
</dbReference>
<dbReference type="Proteomes" id="UP000178820">
    <property type="component" value="Unassembled WGS sequence"/>
</dbReference>
<dbReference type="GO" id="GO:0005096">
    <property type="term" value="F:GTPase activator activity"/>
    <property type="evidence" value="ECO:0007669"/>
    <property type="project" value="UniProtKB-KW"/>
</dbReference>
<gene>
    <name evidence="4" type="ORF">A3D44_01360</name>
</gene>
<dbReference type="Pfam" id="PF13516">
    <property type="entry name" value="LRR_6"/>
    <property type="match status" value="4"/>
</dbReference>
<dbReference type="EMBL" id="MHOT01000026">
    <property type="protein sequence ID" value="OGZ67920.1"/>
    <property type="molecule type" value="Genomic_DNA"/>
</dbReference>
<dbReference type="GO" id="GO:0005829">
    <property type="term" value="C:cytosol"/>
    <property type="evidence" value="ECO:0007669"/>
    <property type="project" value="TreeGrafter"/>
</dbReference>
<evidence type="ECO:0000313" key="4">
    <source>
        <dbReference type="EMBL" id="OGZ67920.1"/>
    </source>
</evidence>
<evidence type="ECO:0000313" key="5">
    <source>
        <dbReference type="Proteomes" id="UP000178820"/>
    </source>
</evidence>